<keyword evidence="1" id="KW-0732">Signal</keyword>
<evidence type="ECO:0000313" key="2">
    <source>
        <dbReference type="EMBL" id="MFD2415840.1"/>
    </source>
</evidence>
<feature type="chain" id="PRO_5045261761" description="Secreted protein" evidence="1">
    <location>
        <begin position="19"/>
        <end position="85"/>
    </location>
</feature>
<organism evidence="2 3">
    <name type="scientific">Amycolatopsis pigmentata</name>
    <dbReference type="NCBI Taxonomy" id="450801"/>
    <lineage>
        <taxon>Bacteria</taxon>
        <taxon>Bacillati</taxon>
        <taxon>Actinomycetota</taxon>
        <taxon>Actinomycetes</taxon>
        <taxon>Pseudonocardiales</taxon>
        <taxon>Pseudonocardiaceae</taxon>
        <taxon>Amycolatopsis</taxon>
    </lineage>
</organism>
<feature type="signal peptide" evidence="1">
    <location>
        <begin position="1"/>
        <end position="18"/>
    </location>
</feature>
<sequence>MVVAFAAALLVPAGTAMAATAPAPTATASANQVKPADCATDGTDVFVLVQTYVYPGGVTYWYEDEYGDFFPSPVYEGPYFIAYCA</sequence>
<keyword evidence="3" id="KW-1185">Reference proteome</keyword>
<accession>A0ABW5FNQ2</accession>
<reference evidence="3" key="1">
    <citation type="journal article" date="2019" name="Int. J. Syst. Evol. Microbiol.">
        <title>The Global Catalogue of Microorganisms (GCM) 10K type strain sequencing project: providing services to taxonomists for standard genome sequencing and annotation.</title>
        <authorList>
            <consortium name="The Broad Institute Genomics Platform"/>
            <consortium name="The Broad Institute Genome Sequencing Center for Infectious Disease"/>
            <person name="Wu L."/>
            <person name="Ma J."/>
        </authorList>
    </citation>
    <scope>NUCLEOTIDE SEQUENCE [LARGE SCALE GENOMIC DNA]</scope>
    <source>
        <strain evidence="3">CGMCC 4.7645</strain>
    </source>
</reference>
<dbReference type="Proteomes" id="UP001597417">
    <property type="component" value="Unassembled WGS sequence"/>
</dbReference>
<proteinExistence type="predicted"/>
<gene>
    <name evidence="2" type="ORF">ACFSXZ_05815</name>
</gene>
<evidence type="ECO:0000313" key="3">
    <source>
        <dbReference type="Proteomes" id="UP001597417"/>
    </source>
</evidence>
<evidence type="ECO:0008006" key="4">
    <source>
        <dbReference type="Google" id="ProtNLM"/>
    </source>
</evidence>
<protein>
    <recommendedName>
        <fullName evidence="4">Secreted protein</fullName>
    </recommendedName>
</protein>
<name>A0ABW5FNQ2_9PSEU</name>
<dbReference type="RefSeq" id="WP_378262008.1">
    <property type="nucleotide sequence ID" value="NZ_JBHUKR010000004.1"/>
</dbReference>
<comment type="caution">
    <text evidence="2">The sequence shown here is derived from an EMBL/GenBank/DDBJ whole genome shotgun (WGS) entry which is preliminary data.</text>
</comment>
<dbReference type="EMBL" id="JBHUKR010000004">
    <property type="protein sequence ID" value="MFD2415840.1"/>
    <property type="molecule type" value="Genomic_DNA"/>
</dbReference>
<evidence type="ECO:0000256" key="1">
    <source>
        <dbReference type="SAM" id="SignalP"/>
    </source>
</evidence>